<keyword evidence="1" id="KW-0732">Signal</keyword>
<dbReference type="PANTHER" id="PTHR40590">
    <property type="entry name" value="CYTOPLASMIC PROTEIN-RELATED"/>
    <property type="match status" value="1"/>
</dbReference>
<comment type="caution">
    <text evidence="2">The sequence shown here is derived from an EMBL/GenBank/DDBJ whole genome shotgun (WGS) entry which is preliminary data.</text>
</comment>
<dbReference type="InterPro" id="IPR002816">
    <property type="entry name" value="TraB/PrgY/GumN_fam"/>
</dbReference>
<name>A0ABT5MVM4_9BURK</name>
<evidence type="ECO:0000313" key="3">
    <source>
        <dbReference type="Proteomes" id="UP001528673"/>
    </source>
</evidence>
<reference evidence="2 3" key="1">
    <citation type="submission" date="2023-02" db="EMBL/GenBank/DDBJ databases">
        <title>Bacterial whole genomic sequence of Curvibacter sp. HBC61.</title>
        <authorList>
            <person name="Le V."/>
            <person name="Ko S.-R."/>
            <person name="Ahn C.-Y."/>
            <person name="Oh H.-M."/>
        </authorList>
    </citation>
    <scope>NUCLEOTIDE SEQUENCE [LARGE SCALE GENOMIC DNA]</scope>
    <source>
        <strain evidence="2 3">HBC61</strain>
    </source>
</reference>
<dbReference type="Proteomes" id="UP001528673">
    <property type="component" value="Unassembled WGS sequence"/>
</dbReference>
<dbReference type="EMBL" id="JAQSIP010000002">
    <property type="protein sequence ID" value="MDD0838075.1"/>
    <property type="molecule type" value="Genomic_DNA"/>
</dbReference>
<dbReference type="Pfam" id="PF01963">
    <property type="entry name" value="TraB_PrgY_gumN"/>
    <property type="match status" value="1"/>
</dbReference>
<feature type="signal peptide" evidence="1">
    <location>
        <begin position="1"/>
        <end position="38"/>
    </location>
</feature>
<proteinExistence type="predicted"/>
<feature type="chain" id="PRO_5047019890" evidence="1">
    <location>
        <begin position="39"/>
        <end position="359"/>
    </location>
</feature>
<protein>
    <submittedName>
        <fullName evidence="2">TraB/GumN family protein</fullName>
    </submittedName>
</protein>
<keyword evidence="3" id="KW-1185">Reference proteome</keyword>
<dbReference type="PANTHER" id="PTHR40590:SF1">
    <property type="entry name" value="CYTOPLASMIC PROTEIN"/>
    <property type="match status" value="1"/>
</dbReference>
<sequence>MTKHLSYLSARAPLSTWQRWARPLALTGLCLLAGTAWAAKTPHKSSKAAPAAAAAATATAAAATSSPARANTCPPNSPPLSAELFQQAAQKATDRGFLWKVTRDERSSYLYGTFHAGKAEWMAPGPLISEALAQTDVTGLELNPFDPDLQRELASITQGVQRKLSPALQTRLQQRWQAECLPAAALGTAPPEVQALTLTFLSGRRDGLQPSFGTEIMLAVLARRGERPLVSLESAAGQMSALLAPNDADANTLVGRTLDELEQGQSRRMLARLAQLWEQGDLQTLERYADWCECLKTPLDRSQLKKLMDDRNPGLADRFEALHAEGLRVFGAVGSLHMVGPTGLPTLLEQRGFRVERLR</sequence>
<accession>A0ABT5MVM4</accession>
<gene>
    <name evidence="2" type="ORF">PSQ40_05775</name>
</gene>
<evidence type="ECO:0000256" key="1">
    <source>
        <dbReference type="SAM" id="SignalP"/>
    </source>
</evidence>
<organism evidence="2 3">
    <name type="scientific">Curvibacter cyanobacteriorum</name>
    <dbReference type="NCBI Taxonomy" id="3026422"/>
    <lineage>
        <taxon>Bacteria</taxon>
        <taxon>Pseudomonadati</taxon>
        <taxon>Pseudomonadota</taxon>
        <taxon>Betaproteobacteria</taxon>
        <taxon>Burkholderiales</taxon>
        <taxon>Comamonadaceae</taxon>
        <taxon>Curvibacter</taxon>
    </lineage>
</organism>
<dbReference type="CDD" id="cd14789">
    <property type="entry name" value="Tiki"/>
    <property type="match status" value="1"/>
</dbReference>
<evidence type="ECO:0000313" key="2">
    <source>
        <dbReference type="EMBL" id="MDD0838075.1"/>
    </source>
</evidence>
<dbReference type="InterPro" id="IPR047111">
    <property type="entry name" value="YbaP-like"/>
</dbReference>
<dbReference type="RefSeq" id="WP_273949546.1">
    <property type="nucleotide sequence ID" value="NZ_JAQSIP010000002.1"/>
</dbReference>